<proteinExistence type="predicted"/>
<name>A0ABV6Q0N2_9DEIN</name>
<evidence type="ECO:0000313" key="2">
    <source>
        <dbReference type="Proteomes" id="UP001589830"/>
    </source>
</evidence>
<dbReference type="Proteomes" id="UP001589830">
    <property type="component" value="Unassembled WGS sequence"/>
</dbReference>
<reference evidence="1 2" key="1">
    <citation type="submission" date="2024-09" db="EMBL/GenBank/DDBJ databases">
        <authorList>
            <person name="Sun Q."/>
            <person name="Mori K."/>
        </authorList>
    </citation>
    <scope>NUCLEOTIDE SEQUENCE [LARGE SCALE GENOMIC DNA]</scope>
    <source>
        <strain evidence="1 2">NCAIM B.02340</strain>
    </source>
</reference>
<dbReference type="RefSeq" id="WP_188847743.1">
    <property type="nucleotide sequence ID" value="NZ_BMPJ01000020.1"/>
</dbReference>
<comment type="caution">
    <text evidence="1">The sequence shown here is derived from an EMBL/GenBank/DDBJ whole genome shotgun (WGS) entry which is preliminary data.</text>
</comment>
<sequence length="61" mass="6822">MGRLSGLHRARNAQSVLAEFWLVQGIGHRWPGGNPLGSYTDPQGPEASRRIAERWLAALRR</sequence>
<evidence type="ECO:0000313" key="1">
    <source>
        <dbReference type="EMBL" id="MFC0595636.1"/>
    </source>
</evidence>
<dbReference type="EMBL" id="JBHLTW010000020">
    <property type="protein sequence ID" value="MFC0595636.1"/>
    <property type="molecule type" value="Genomic_DNA"/>
</dbReference>
<gene>
    <name evidence="1" type="ORF">ACFFFP_05580</name>
</gene>
<organism evidence="1 2">
    <name type="scientific">Thermus composti</name>
    <dbReference type="NCBI Taxonomy" id="532059"/>
    <lineage>
        <taxon>Bacteria</taxon>
        <taxon>Thermotogati</taxon>
        <taxon>Deinococcota</taxon>
        <taxon>Deinococci</taxon>
        <taxon>Thermales</taxon>
        <taxon>Thermaceae</taxon>
        <taxon>Thermus</taxon>
    </lineage>
</organism>
<keyword evidence="2" id="KW-1185">Reference proteome</keyword>
<accession>A0ABV6Q0N2</accession>
<protein>
    <submittedName>
        <fullName evidence="1">Uncharacterized protein</fullName>
    </submittedName>
</protein>